<keyword evidence="4 9" id="KW-0812">Transmembrane</keyword>
<dbReference type="SMART" id="SM00116">
    <property type="entry name" value="CBS"/>
    <property type="match status" value="2"/>
</dbReference>
<evidence type="ECO:0000256" key="7">
    <source>
        <dbReference type="ARBA" id="ARBA00023136"/>
    </source>
</evidence>
<keyword evidence="8" id="KW-0129">CBS domain</keyword>
<keyword evidence="9" id="KW-0479">Metal-binding</keyword>
<evidence type="ECO:0000256" key="4">
    <source>
        <dbReference type="ARBA" id="ARBA00022692"/>
    </source>
</evidence>
<dbReference type="PANTHER" id="PTHR43773:SF1">
    <property type="entry name" value="MAGNESIUM TRANSPORTER MGTE"/>
    <property type="match status" value="1"/>
</dbReference>
<evidence type="ECO:0000256" key="9">
    <source>
        <dbReference type="RuleBase" id="RU362011"/>
    </source>
</evidence>
<comment type="caution">
    <text evidence="9">Lacks conserved residue(s) required for the propagation of feature annotation.</text>
</comment>
<dbReference type="SMART" id="SM00924">
    <property type="entry name" value="MgtE_N"/>
    <property type="match status" value="1"/>
</dbReference>
<sequence>MTVISRKPQESLQESLQQVIRLLERHKLVEGMVHKQEMAKHDLVEQLVHRQNLTELQMKLAALHPADIAHILEALPPADRLTIWGLVDAEDDGEILLEVSDAVRESLLADMAPHEMVAAAGQLDTDELADLVPDLPQEVQSEVLGTLDAEDRAEVQSAMSYTDDQVGALMDFEMVTIRADVRLEVVLRYLRRFDELPTHTDKLFVVDDEEIIKGVLPLNKLLVSDPEQYVGDVMADDVVIFQPFDDAGEAAQAFERYDLVSAPVVDSNHKVIGRITVDQMVDVIREESEAEVLSLAGLKDEDLFSSVGKAVKNRWPWLAINICTAFVASRVIGVFEDTISHLVALAALMPIVSGIGGNTGTQTTTLIIRGLALGQITTSNTRMLLIKELGIAVINGLVWGGVLGVIAWALYGKWDLGLVMTAAMMLNMLVAALVGLFVPLTMQKLGRDPAYGSSVMITALTDSLGFFIFLGLATVFLM</sequence>
<dbReference type="Gene3D" id="1.25.60.10">
    <property type="entry name" value="MgtE N-terminal domain-like"/>
    <property type="match status" value="1"/>
</dbReference>
<dbReference type="Gene3D" id="3.10.580.10">
    <property type="entry name" value="CBS-domain"/>
    <property type="match status" value="1"/>
</dbReference>
<dbReference type="PROSITE" id="PS51371">
    <property type="entry name" value="CBS"/>
    <property type="match status" value="1"/>
</dbReference>
<evidence type="ECO:0000313" key="11">
    <source>
        <dbReference type="EMBL" id="QLI81592.1"/>
    </source>
</evidence>
<dbReference type="GO" id="GO:0005886">
    <property type="term" value="C:plasma membrane"/>
    <property type="evidence" value="ECO:0007669"/>
    <property type="project" value="UniProtKB-SubCell"/>
</dbReference>
<dbReference type="InterPro" id="IPR006667">
    <property type="entry name" value="SLC41_membr_dom"/>
</dbReference>
<keyword evidence="12" id="KW-1185">Reference proteome</keyword>
<evidence type="ECO:0000256" key="8">
    <source>
        <dbReference type="PROSITE-ProRule" id="PRU00703"/>
    </source>
</evidence>
<evidence type="ECO:0000256" key="3">
    <source>
        <dbReference type="ARBA" id="ARBA00022448"/>
    </source>
</evidence>
<evidence type="ECO:0000313" key="12">
    <source>
        <dbReference type="Proteomes" id="UP000510822"/>
    </source>
</evidence>
<name>A0A7D5VA84_9NEIS</name>
<dbReference type="InterPro" id="IPR000644">
    <property type="entry name" value="CBS_dom"/>
</dbReference>
<dbReference type="Pfam" id="PF01769">
    <property type="entry name" value="MgtE"/>
    <property type="match status" value="1"/>
</dbReference>
<feature type="transmembrane region" description="Helical" evidence="9">
    <location>
        <begin position="417"/>
        <end position="438"/>
    </location>
</feature>
<keyword evidence="7 9" id="KW-0472">Membrane</keyword>
<dbReference type="SUPFAM" id="SSF54631">
    <property type="entry name" value="CBS-domain pair"/>
    <property type="match status" value="1"/>
</dbReference>
<keyword evidence="6 9" id="KW-1133">Transmembrane helix</keyword>
<comment type="similarity">
    <text evidence="2 9">Belongs to the SLC41A transporter family.</text>
</comment>
<dbReference type="EMBL" id="CP058952">
    <property type="protein sequence ID" value="QLI81592.1"/>
    <property type="molecule type" value="Genomic_DNA"/>
</dbReference>
<gene>
    <name evidence="11" type="primary">mgtE</name>
    <name evidence="11" type="ORF">HZU75_08635</name>
</gene>
<evidence type="ECO:0000256" key="2">
    <source>
        <dbReference type="ARBA" id="ARBA00009749"/>
    </source>
</evidence>
<dbReference type="InterPro" id="IPR036739">
    <property type="entry name" value="SLC41_membr_dom_sf"/>
</dbReference>
<dbReference type="NCBIfam" id="TIGR00400">
    <property type="entry name" value="mgtE"/>
    <property type="match status" value="1"/>
</dbReference>
<organism evidence="11 12">
    <name type="scientific">Chitinibacter fontanus</name>
    <dbReference type="NCBI Taxonomy" id="1737446"/>
    <lineage>
        <taxon>Bacteria</taxon>
        <taxon>Pseudomonadati</taxon>
        <taxon>Pseudomonadota</taxon>
        <taxon>Betaproteobacteria</taxon>
        <taxon>Neisseriales</taxon>
        <taxon>Chitinibacteraceae</taxon>
        <taxon>Chitinibacter</taxon>
    </lineage>
</organism>
<dbReference type="SUPFAM" id="SSF161093">
    <property type="entry name" value="MgtE membrane domain-like"/>
    <property type="match status" value="1"/>
</dbReference>
<proteinExistence type="inferred from homology"/>
<comment type="subunit">
    <text evidence="9">Homodimer.</text>
</comment>
<dbReference type="SUPFAM" id="SSF158791">
    <property type="entry name" value="MgtE N-terminal domain-like"/>
    <property type="match status" value="1"/>
</dbReference>
<keyword evidence="9" id="KW-1003">Cell membrane</keyword>
<protein>
    <recommendedName>
        <fullName evidence="9">Magnesium transporter MgtE</fullName>
    </recommendedName>
</protein>
<evidence type="ECO:0000259" key="10">
    <source>
        <dbReference type="PROSITE" id="PS51371"/>
    </source>
</evidence>
<keyword evidence="3 9" id="KW-0813">Transport</keyword>
<accession>A0A7D5VA84</accession>
<comment type="subcellular location">
    <subcellularLocation>
        <location evidence="9">Cell membrane</location>
        <topology evidence="9">Multi-pass membrane protein</topology>
    </subcellularLocation>
    <subcellularLocation>
        <location evidence="1">Membrane</location>
        <topology evidence="1">Multi-pass membrane protein</topology>
    </subcellularLocation>
</comment>
<dbReference type="InterPro" id="IPR006669">
    <property type="entry name" value="MgtE_transporter"/>
</dbReference>
<keyword evidence="5 9" id="KW-0460">Magnesium</keyword>
<dbReference type="CDD" id="cd04606">
    <property type="entry name" value="CBS_pair_Mg_transporter"/>
    <property type="match status" value="1"/>
</dbReference>
<dbReference type="InterPro" id="IPR046342">
    <property type="entry name" value="CBS_dom_sf"/>
</dbReference>
<dbReference type="RefSeq" id="WP_180305703.1">
    <property type="nucleotide sequence ID" value="NZ_CP058952.1"/>
</dbReference>
<dbReference type="GO" id="GO:0046872">
    <property type="term" value="F:metal ion binding"/>
    <property type="evidence" value="ECO:0007669"/>
    <property type="project" value="UniProtKB-KW"/>
</dbReference>
<evidence type="ECO:0000256" key="1">
    <source>
        <dbReference type="ARBA" id="ARBA00004141"/>
    </source>
</evidence>
<dbReference type="Pfam" id="PF03448">
    <property type="entry name" value="MgtE_N"/>
    <property type="match status" value="1"/>
</dbReference>
<dbReference type="Gene3D" id="1.10.357.20">
    <property type="entry name" value="SLC41 divalent cation transporters, integral membrane domain"/>
    <property type="match status" value="1"/>
</dbReference>
<dbReference type="InterPro" id="IPR038076">
    <property type="entry name" value="MgtE_N_sf"/>
</dbReference>
<reference evidence="11 12" key="1">
    <citation type="journal article" date="2016" name="Int. J. Syst. Evol. Microbiol.">
        <title>Chitinibacter fontanus sp. nov., isolated from a spring.</title>
        <authorList>
            <person name="Sheu S.Y."/>
            <person name="Li Y.S."/>
            <person name="Young C.C."/>
            <person name="Chen W.M."/>
        </authorList>
    </citation>
    <scope>NUCLEOTIDE SEQUENCE [LARGE SCALE GENOMIC DNA]</scope>
    <source>
        <strain evidence="11 12">STM-7</strain>
    </source>
</reference>
<evidence type="ECO:0000256" key="6">
    <source>
        <dbReference type="ARBA" id="ARBA00022989"/>
    </source>
</evidence>
<dbReference type="AlphaFoldDB" id="A0A7D5VA84"/>
<dbReference type="Pfam" id="PF00571">
    <property type="entry name" value="CBS"/>
    <property type="match status" value="1"/>
</dbReference>
<dbReference type="KEGG" id="cfon:HZU75_08635"/>
<evidence type="ECO:0000256" key="5">
    <source>
        <dbReference type="ARBA" id="ARBA00022842"/>
    </source>
</evidence>
<dbReference type="GO" id="GO:0015095">
    <property type="term" value="F:magnesium ion transmembrane transporter activity"/>
    <property type="evidence" value="ECO:0007669"/>
    <property type="project" value="UniProtKB-UniRule"/>
</dbReference>
<feature type="domain" description="CBS" evidence="10">
    <location>
        <begin position="234"/>
        <end position="291"/>
    </location>
</feature>
<comment type="function">
    <text evidence="9">Acts as a magnesium transporter.</text>
</comment>
<dbReference type="Proteomes" id="UP000510822">
    <property type="component" value="Chromosome"/>
</dbReference>
<feature type="transmembrane region" description="Helical" evidence="9">
    <location>
        <begin position="450"/>
        <end position="477"/>
    </location>
</feature>
<dbReference type="PANTHER" id="PTHR43773">
    <property type="entry name" value="MAGNESIUM TRANSPORTER MGTE"/>
    <property type="match status" value="1"/>
</dbReference>
<feature type="transmembrane region" description="Helical" evidence="9">
    <location>
        <begin position="389"/>
        <end position="411"/>
    </location>
</feature>
<dbReference type="FunFam" id="3.10.580.10:FF:000025">
    <property type="entry name" value="Magnesium transporter MgtE"/>
    <property type="match status" value="1"/>
</dbReference>
<dbReference type="InterPro" id="IPR006668">
    <property type="entry name" value="Mg_transptr_MgtE_intracell_dom"/>
</dbReference>